<protein>
    <submittedName>
        <fullName evidence="1">Uncharacterized protein</fullName>
    </submittedName>
</protein>
<dbReference type="STRING" id="1123360.thalar_00447"/>
<evidence type="ECO:0000313" key="2">
    <source>
        <dbReference type="Proteomes" id="UP000015351"/>
    </source>
</evidence>
<dbReference type="RefSeq" id="WP_021101522.1">
    <property type="nucleotide sequence ID" value="NZ_KE557312.1"/>
</dbReference>
<dbReference type="AlphaFoldDB" id="S9QMQ5"/>
<name>S9QMQ5_9RHOB</name>
<dbReference type="HOGENOM" id="CLU_1487322_0_0_5"/>
<dbReference type="Proteomes" id="UP000015351">
    <property type="component" value="Unassembled WGS sequence"/>
</dbReference>
<dbReference type="SUPFAM" id="SSF55961">
    <property type="entry name" value="Bet v1-like"/>
    <property type="match status" value="1"/>
</dbReference>
<reference evidence="2" key="1">
    <citation type="journal article" date="2013" name="Stand. Genomic Sci.">
        <title>Genome sequence of the Litoreibacter arenae type strain (DSM 19593(T)), a member of the Roseobacter clade isolated from sea sand.</title>
        <authorList>
            <person name="Riedel T."/>
            <person name="Fiebig A."/>
            <person name="Petersen J."/>
            <person name="Gronow S."/>
            <person name="Kyrpides N.C."/>
            <person name="Goker M."/>
            <person name="Klenk H.P."/>
        </authorList>
    </citation>
    <scope>NUCLEOTIDE SEQUENCE [LARGE SCALE GENOMIC DNA]</scope>
    <source>
        <strain evidence="2">DSM 19593</strain>
    </source>
</reference>
<proteinExistence type="predicted"/>
<gene>
    <name evidence="1" type="ORF">thalar_00447</name>
</gene>
<accession>S9QMQ5</accession>
<keyword evidence="2" id="KW-1185">Reference proteome</keyword>
<dbReference type="Gene3D" id="3.30.530.20">
    <property type="match status" value="1"/>
</dbReference>
<dbReference type="InterPro" id="IPR023393">
    <property type="entry name" value="START-like_dom_sf"/>
</dbReference>
<comment type="caution">
    <text evidence="1">The sequence shown here is derived from an EMBL/GenBank/DDBJ whole genome shotgun (WGS) entry which is preliminary data.</text>
</comment>
<dbReference type="PATRIC" id="fig|1123360.3.peg.444"/>
<dbReference type="EMBL" id="AONI01000006">
    <property type="protein sequence ID" value="EPX81002.1"/>
    <property type="molecule type" value="Genomic_DNA"/>
</dbReference>
<sequence>MTVMSGEVYIARPLAEVYDLYTDARLTAEHSSGRTEVSFTNVVEDGPGTQAVWMFIYPELKTEMIETVVEVDRPHRIASHLQITRVLPLASHEVTPGVMPALAYDMRDDYSPLFGKLPAEGVQETSFTPDGDGTLLRVTTQMSLGGWSRISGWFMSRAKRSPLQEQLEAFRDRLEATRGTD</sequence>
<dbReference type="OrthoDB" id="7834475at2"/>
<organism evidence="1 2">
    <name type="scientific">Litoreibacter arenae DSM 19593</name>
    <dbReference type="NCBI Taxonomy" id="1123360"/>
    <lineage>
        <taxon>Bacteria</taxon>
        <taxon>Pseudomonadati</taxon>
        <taxon>Pseudomonadota</taxon>
        <taxon>Alphaproteobacteria</taxon>
        <taxon>Rhodobacterales</taxon>
        <taxon>Roseobacteraceae</taxon>
        <taxon>Litoreibacter</taxon>
    </lineage>
</organism>
<evidence type="ECO:0000313" key="1">
    <source>
        <dbReference type="EMBL" id="EPX81002.1"/>
    </source>
</evidence>